<dbReference type="EMBL" id="AP018694">
    <property type="protein sequence ID" value="BBE16966.1"/>
    <property type="molecule type" value="Genomic_DNA"/>
</dbReference>
<dbReference type="InterPro" id="IPR024535">
    <property type="entry name" value="RHGA/B-epi-like_pectate_lyase"/>
</dbReference>
<dbReference type="InterPro" id="IPR012334">
    <property type="entry name" value="Pectin_lyas_fold"/>
</dbReference>
<keyword evidence="2 4" id="KW-0378">Hydrolase</keyword>
<evidence type="ECO:0000256" key="2">
    <source>
        <dbReference type="ARBA" id="ARBA00022801"/>
    </source>
</evidence>
<dbReference type="GO" id="GO:0005975">
    <property type="term" value="P:carbohydrate metabolic process"/>
    <property type="evidence" value="ECO:0007669"/>
    <property type="project" value="InterPro"/>
</dbReference>
<dbReference type="Pfam" id="PF00295">
    <property type="entry name" value="Glyco_hydro_28"/>
    <property type="match status" value="1"/>
</dbReference>
<sequence>MKNILFILTIFAISIQTLSCKTPEKKTIEHFPDGTEIPQSLTDTTRINSEKLGVQLAVTDFGAVGDGQTLNTESIQKAIDEAANKGGGVVIIPKGRFLTGALFFKPGTHLHVSEGGTLLGSDDIANFPIGPSRMEGRSIDYFPAVVNAYGVDGFTITGKGTIDGNGLKYWEAFWQRRAENPKCTNLEVSRPRLVFIQNSKNVQLQDVKLHNSGFWTTHLYRCSNVKLLNLHIFSPAAPVKAPSTDAVDIDACTNVLVNGCYMEVNDDAIALKGGKGVSADTDPTNGPNENIIIQNCTFGFCHSAVTCGSESIHNRNIIMRHCKVNGPSRVFWLKNRGDTPQLYEYILVENITGKADRLLFAKPWTQFFDLQGRETPLLSTSNQVVFRNIELTCQIFADIEISEYDKLKNFTFENLKITAEKGELNKSLIEGLNLKNVVINGKLIE</sequence>
<evidence type="ECO:0000259" key="5">
    <source>
        <dbReference type="Pfam" id="PF12708"/>
    </source>
</evidence>
<keyword evidence="3 4" id="KW-0326">Glycosidase</keyword>
<evidence type="ECO:0000256" key="3">
    <source>
        <dbReference type="ARBA" id="ARBA00023295"/>
    </source>
</evidence>
<evidence type="ECO:0000313" key="7">
    <source>
        <dbReference type="Proteomes" id="UP001193389"/>
    </source>
</evidence>
<keyword evidence="7" id="KW-1185">Reference proteome</keyword>
<organism evidence="6 7">
    <name type="scientific">Aquipluma nitroreducens</name>
    <dbReference type="NCBI Taxonomy" id="2010828"/>
    <lineage>
        <taxon>Bacteria</taxon>
        <taxon>Pseudomonadati</taxon>
        <taxon>Bacteroidota</taxon>
        <taxon>Bacteroidia</taxon>
        <taxon>Marinilabiliales</taxon>
        <taxon>Prolixibacteraceae</taxon>
        <taxon>Aquipluma</taxon>
    </lineage>
</organism>
<dbReference type="KEGG" id="anf:AQPE_1113"/>
<dbReference type="AlphaFoldDB" id="A0A5K7S604"/>
<dbReference type="GO" id="GO:0004650">
    <property type="term" value="F:polygalacturonase activity"/>
    <property type="evidence" value="ECO:0007669"/>
    <property type="project" value="InterPro"/>
</dbReference>
<protein>
    <submittedName>
        <fullName evidence="6">Exopolygalacturonase</fullName>
    </submittedName>
</protein>
<name>A0A5K7S604_9BACT</name>
<dbReference type="Pfam" id="PF12708">
    <property type="entry name" value="Pect-lyase_RHGA_epim"/>
    <property type="match status" value="1"/>
</dbReference>
<accession>A0A5K7S604</accession>
<feature type="domain" description="Rhamnogalacturonase A/B/Epimerase-like pectate lyase" evidence="5">
    <location>
        <begin position="58"/>
        <end position="99"/>
    </location>
</feature>
<gene>
    <name evidence="6" type="ORF">AQPE_1113</name>
</gene>
<dbReference type="Proteomes" id="UP001193389">
    <property type="component" value="Chromosome"/>
</dbReference>
<dbReference type="SUPFAM" id="SSF51126">
    <property type="entry name" value="Pectin lyase-like"/>
    <property type="match status" value="1"/>
</dbReference>
<dbReference type="PANTHER" id="PTHR31339:SF9">
    <property type="entry name" value="PLASMIN AND FIBRONECTIN-BINDING PROTEIN A"/>
    <property type="match status" value="1"/>
</dbReference>
<evidence type="ECO:0000256" key="4">
    <source>
        <dbReference type="RuleBase" id="RU361169"/>
    </source>
</evidence>
<comment type="similarity">
    <text evidence="1 4">Belongs to the glycosyl hydrolase 28 family.</text>
</comment>
<dbReference type="RefSeq" id="WP_318349998.1">
    <property type="nucleotide sequence ID" value="NZ_AP018694.1"/>
</dbReference>
<dbReference type="InterPro" id="IPR011050">
    <property type="entry name" value="Pectin_lyase_fold/virulence"/>
</dbReference>
<evidence type="ECO:0000256" key="1">
    <source>
        <dbReference type="ARBA" id="ARBA00008834"/>
    </source>
</evidence>
<dbReference type="InterPro" id="IPR051801">
    <property type="entry name" value="GH28_Enzymes"/>
</dbReference>
<reference evidence="6" key="1">
    <citation type="journal article" date="2020" name="Int. J. Syst. Evol. Microbiol.">
        <title>Aquipluma nitroreducens gen. nov. sp. nov., a novel facultatively anaerobic bacterium isolated from a freshwater lake.</title>
        <authorList>
            <person name="Watanabe M."/>
            <person name="Kojima H."/>
            <person name="Fukui M."/>
        </authorList>
    </citation>
    <scope>NUCLEOTIDE SEQUENCE</scope>
    <source>
        <strain evidence="6">MeG22</strain>
    </source>
</reference>
<dbReference type="InterPro" id="IPR000743">
    <property type="entry name" value="Glyco_hydro_28"/>
</dbReference>
<dbReference type="Gene3D" id="2.160.20.10">
    <property type="entry name" value="Single-stranded right-handed beta-helix, Pectin lyase-like"/>
    <property type="match status" value="1"/>
</dbReference>
<evidence type="ECO:0000313" key="6">
    <source>
        <dbReference type="EMBL" id="BBE16966.1"/>
    </source>
</evidence>
<proteinExistence type="inferred from homology"/>
<dbReference type="PANTHER" id="PTHR31339">
    <property type="entry name" value="PECTIN LYASE-RELATED"/>
    <property type="match status" value="1"/>
</dbReference>